<feature type="modified residue" description="4-aspartylphosphate" evidence="9">
    <location>
        <position position="53"/>
    </location>
</feature>
<keyword evidence="4" id="KW-0902">Two-component regulatory system</keyword>
<dbReference type="EMBL" id="LSDC01000123">
    <property type="protein sequence ID" value="KXB57597.1"/>
    <property type="molecule type" value="Genomic_DNA"/>
</dbReference>
<dbReference type="GO" id="GO:0006355">
    <property type="term" value="P:regulation of DNA-templated transcription"/>
    <property type="evidence" value="ECO:0007669"/>
    <property type="project" value="InterPro"/>
</dbReference>
<dbReference type="GO" id="GO:0032993">
    <property type="term" value="C:protein-DNA complex"/>
    <property type="evidence" value="ECO:0007669"/>
    <property type="project" value="TreeGrafter"/>
</dbReference>
<evidence type="ECO:0000256" key="1">
    <source>
        <dbReference type="ARBA" id="ARBA00004496"/>
    </source>
</evidence>
<dbReference type="InterPro" id="IPR036388">
    <property type="entry name" value="WH-like_DNA-bd_sf"/>
</dbReference>
<dbReference type="Gene3D" id="1.10.10.10">
    <property type="entry name" value="Winged helix-like DNA-binding domain superfamily/Winged helix DNA-binding domain"/>
    <property type="match status" value="1"/>
</dbReference>
<reference evidence="14" key="1">
    <citation type="submission" date="2016-01" db="EMBL/GenBank/DDBJ databases">
        <authorList>
            <person name="Mitreva M."/>
            <person name="Pepin K.H."/>
            <person name="Mihindukulasuriya K.A."/>
            <person name="Fulton R."/>
            <person name="Fronick C."/>
            <person name="O'Laughlin M."/>
            <person name="Miner T."/>
            <person name="Herter B."/>
            <person name="Rosa B.A."/>
            <person name="Cordes M."/>
            <person name="Tomlinson C."/>
            <person name="Wollam A."/>
            <person name="Palsikar V.B."/>
            <person name="Mardis E.R."/>
            <person name="Wilson R.K."/>
        </authorList>
    </citation>
    <scope>NUCLEOTIDE SEQUENCE [LARGE SCALE GENOMIC DNA]</scope>
    <source>
        <strain evidence="14">DNF01167</strain>
    </source>
</reference>
<evidence type="ECO:0000256" key="6">
    <source>
        <dbReference type="ARBA" id="ARBA00023125"/>
    </source>
</evidence>
<dbReference type="PROSITE" id="PS50110">
    <property type="entry name" value="RESPONSE_REGULATORY"/>
    <property type="match status" value="1"/>
</dbReference>
<keyword evidence="6 10" id="KW-0238">DNA-binding</keyword>
<dbReference type="Gene3D" id="3.40.50.2300">
    <property type="match status" value="1"/>
</dbReference>
<keyword evidence="7" id="KW-0010">Activator</keyword>
<dbReference type="Proteomes" id="UP000070355">
    <property type="component" value="Unassembled WGS sequence"/>
</dbReference>
<evidence type="ECO:0000256" key="7">
    <source>
        <dbReference type="ARBA" id="ARBA00023159"/>
    </source>
</evidence>
<dbReference type="STRING" id="1379.HMPREF3186_01650"/>
<dbReference type="PANTHER" id="PTHR48111:SF44">
    <property type="entry name" value="TRANSCRIPTIONAL REGULATORY PROTEIN RESD"/>
    <property type="match status" value="1"/>
</dbReference>
<keyword evidence="5" id="KW-0805">Transcription regulation</keyword>
<dbReference type="SMART" id="SM00862">
    <property type="entry name" value="Trans_reg_C"/>
    <property type="match status" value="1"/>
</dbReference>
<dbReference type="GO" id="GO:0000976">
    <property type="term" value="F:transcription cis-regulatory region binding"/>
    <property type="evidence" value="ECO:0007669"/>
    <property type="project" value="TreeGrafter"/>
</dbReference>
<proteinExistence type="predicted"/>
<dbReference type="PANTHER" id="PTHR48111">
    <property type="entry name" value="REGULATOR OF RPOS"/>
    <property type="match status" value="1"/>
</dbReference>
<feature type="domain" description="Response regulatory" evidence="11">
    <location>
        <begin position="4"/>
        <end position="117"/>
    </location>
</feature>
<evidence type="ECO:0000256" key="5">
    <source>
        <dbReference type="ARBA" id="ARBA00023015"/>
    </source>
</evidence>
<dbReference type="Pfam" id="PF00072">
    <property type="entry name" value="Response_reg"/>
    <property type="match status" value="1"/>
</dbReference>
<dbReference type="RefSeq" id="WP_060914700.1">
    <property type="nucleotide sequence ID" value="NZ_KQ959992.1"/>
</dbReference>
<dbReference type="InterPro" id="IPR001867">
    <property type="entry name" value="OmpR/PhoB-type_DNA-bd"/>
</dbReference>
<dbReference type="OrthoDB" id="9790442at2"/>
<dbReference type="InterPro" id="IPR011006">
    <property type="entry name" value="CheY-like_superfamily"/>
</dbReference>
<dbReference type="PROSITE" id="PS51755">
    <property type="entry name" value="OMPR_PHOB"/>
    <property type="match status" value="1"/>
</dbReference>
<dbReference type="InterPro" id="IPR001789">
    <property type="entry name" value="Sig_transdc_resp-reg_receiver"/>
</dbReference>
<dbReference type="GO" id="GO:0005829">
    <property type="term" value="C:cytosol"/>
    <property type="evidence" value="ECO:0007669"/>
    <property type="project" value="TreeGrafter"/>
</dbReference>
<evidence type="ECO:0000313" key="13">
    <source>
        <dbReference type="EMBL" id="KXB57597.1"/>
    </source>
</evidence>
<evidence type="ECO:0000256" key="10">
    <source>
        <dbReference type="PROSITE-ProRule" id="PRU01091"/>
    </source>
</evidence>
<dbReference type="Pfam" id="PF00486">
    <property type="entry name" value="Trans_reg_C"/>
    <property type="match status" value="1"/>
</dbReference>
<dbReference type="PATRIC" id="fig|1379.3.peg.1641"/>
<evidence type="ECO:0000313" key="14">
    <source>
        <dbReference type="Proteomes" id="UP000070355"/>
    </source>
</evidence>
<keyword evidence="3 9" id="KW-0597">Phosphoprotein</keyword>
<organism evidence="13 14">
    <name type="scientific">Gemella haemolysans</name>
    <dbReference type="NCBI Taxonomy" id="1379"/>
    <lineage>
        <taxon>Bacteria</taxon>
        <taxon>Bacillati</taxon>
        <taxon>Bacillota</taxon>
        <taxon>Bacilli</taxon>
        <taxon>Bacillales</taxon>
        <taxon>Gemellaceae</taxon>
        <taxon>Gemella</taxon>
    </lineage>
</organism>
<accession>A0A133ZQ52</accession>
<dbReference type="GO" id="GO:0000156">
    <property type="term" value="F:phosphorelay response regulator activity"/>
    <property type="evidence" value="ECO:0007669"/>
    <property type="project" value="TreeGrafter"/>
</dbReference>
<dbReference type="SMART" id="SM00448">
    <property type="entry name" value="REC"/>
    <property type="match status" value="1"/>
</dbReference>
<feature type="domain" description="OmpR/PhoB-type" evidence="12">
    <location>
        <begin position="133"/>
        <end position="233"/>
    </location>
</feature>
<evidence type="ECO:0000256" key="3">
    <source>
        <dbReference type="ARBA" id="ARBA00022553"/>
    </source>
</evidence>
<gene>
    <name evidence="13" type="ORF">HMPREF3186_01650</name>
</gene>
<evidence type="ECO:0000259" key="11">
    <source>
        <dbReference type="PROSITE" id="PS50110"/>
    </source>
</evidence>
<dbReference type="AlphaFoldDB" id="A0A133ZQ52"/>
<protein>
    <submittedName>
        <fullName evidence="13">Putative transcriptional regulatory protein ResD</fullName>
    </submittedName>
</protein>
<dbReference type="CDD" id="cd00383">
    <property type="entry name" value="trans_reg_C"/>
    <property type="match status" value="1"/>
</dbReference>
<keyword evidence="8" id="KW-0804">Transcription</keyword>
<comment type="caution">
    <text evidence="13">The sequence shown here is derived from an EMBL/GenBank/DDBJ whole genome shotgun (WGS) entry which is preliminary data.</text>
</comment>
<name>A0A133ZQ52_9BACL</name>
<dbReference type="InterPro" id="IPR039420">
    <property type="entry name" value="WalR-like"/>
</dbReference>
<feature type="DNA-binding region" description="OmpR/PhoB-type" evidence="10">
    <location>
        <begin position="133"/>
        <end position="233"/>
    </location>
</feature>
<sequence>MAERILIIDDEERIRKLLIMYLEKEGYIVDEASNGHDGLERLKFMDYSCVLLDVQLPMLNGKSILSEFRKTKATPVIIMSGQADEQSRVEGFELGADDYVIKPFSPRELMLRIKAILQRTKRSVFYTPELYAKDVLVFPGLIIDVNSHKVIVDDSEVLLTPKEFDLLLFLAKSPDKAFKRNEILRAVWDYDFYSDLRTVDTHIKRVRKKFDKISPKVSQMIVTVWGIGYKFDTSQNSL</sequence>
<dbReference type="FunFam" id="1.10.10.10:FF:000018">
    <property type="entry name" value="DNA-binding response regulator ResD"/>
    <property type="match status" value="1"/>
</dbReference>
<dbReference type="SUPFAM" id="SSF52172">
    <property type="entry name" value="CheY-like"/>
    <property type="match status" value="1"/>
</dbReference>
<evidence type="ECO:0000256" key="4">
    <source>
        <dbReference type="ARBA" id="ARBA00023012"/>
    </source>
</evidence>
<comment type="subcellular location">
    <subcellularLocation>
        <location evidence="1">Cytoplasm</location>
    </subcellularLocation>
</comment>
<evidence type="ECO:0000256" key="9">
    <source>
        <dbReference type="PROSITE-ProRule" id="PRU00169"/>
    </source>
</evidence>
<evidence type="ECO:0000256" key="8">
    <source>
        <dbReference type="ARBA" id="ARBA00023163"/>
    </source>
</evidence>
<keyword evidence="2" id="KW-0963">Cytoplasm</keyword>
<evidence type="ECO:0000259" key="12">
    <source>
        <dbReference type="PROSITE" id="PS51755"/>
    </source>
</evidence>
<evidence type="ECO:0000256" key="2">
    <source>
        <dbReference type="ARBA" id="ARBA00022490"/>
    </source>
</evidence>